<dbReference type="Proteomes" id="UP000288216">
    <property type="component" value="Unassembled WGS sequence"/>
</dbReference>
<dbReference type="AlphaFoldDB" id="A0A401QJF7"/>
<reference evidence="1 2" key="1">
    <citation type="journal article" date="2018" name="Nat. Ecol. Evol.">
        <title>Shark genomes provide insights into elasmobranch evolution and the origin of vertebrates.</title>
        <authorList>
            <person name="Hara Y"/>
            <person name="Yamaguchi K"/>
            <person name="Onimaru K"/>
            <person name="Kadota M"/>
            <person name="Koyanagi M"/>
            <person name="Keeley SD"/>
            <person name="Tatsumi K"/>
            <person name="Tanaka K"/>
            <person name="Motone F"/>
            <person name="Kageyama Y"/>
            <person name="Nozu R"/>
            <person name="Adachi N"/>
            <person name="Nishimura O"/>
            <person name="Nakagawa R"/>
            <person name="Tanegashima C"/>
            <person name="Kiyatake I"/>
            <person name="Matsumoto R"/>
            <person name="Murakumo K"/>
            <person name="Nishida K"/>
            <person name="Terakita A"/>
            <person name="Kuratani S"/>
            <person name="Sato K"/>
            <person name="Hyodo S Kuraku.S."/>
        </authorList>
    </citation>
    <scope>NUCLEOTIDE SEQUENCE [LARGE SCALE GENOMIC DNA]</scope>
</reference>
<keyword evidence="2" id="KW-1185">Reference proteome</keyword>
<name>A0A401QJF7_SCYTO</name>
<comment type="caution">
    <text evidence="1">The sequence shown here is derived from an EMBL/GenBank/DDBJ whole genome shotgun (WGS) entry which is preliminary data.</text>
</comment>
<proteinExistence type="predicted"/>
<evidence type="ECO:0000313" key="2">
    <source>
        <dbReference type="Proteomes" id="UP000288216"/>
    </source>
</evidence>
<evidence type="ECO:0000313" key="1">
    <source>
        <dbReference type="EMBL" id="GCB85511.1"/>
    </source>
</evidence>
<gene>
    <name evidence="1" type="ORF">scyTo_0026181</name>
</gene>
<accession>A0A401QJF7</accession>
<sequence>MCSRPTQNDEQDEECDIQINIEELERFVLPSGQEIEKQSQQTPDLKMIYKRMTDTVEVLCDFKRKREQGRERQEYLQLLKRDLATYYSYNEYLIQKLCDLFPLSE</sequence>
<protein>
    <submittedName>
        <fullName evidence="1">Uncharacterized protein</fullName>
    </submittedName>
</protein>
<feature type="non-terminal residue" evidence="1">
    <location>
        <position position="105"/>
    </location>
</feature>
<dbReference type="OrthoDB" id="427002at2759"/>
<organism evidence="1 2">
    <name type="scientific">Scyliorhinus torazame</name>
    <name type="common">Cloudy catshark</name>
    <name type="synonym">Catulus torazame</name>
    <dbReference type="NCBI Taxonomy" id="75743"/>
    <lineage>
        <taxon>Eukaryota</taxon>
        <taxon>Metazoa</taxon>
        <taxon>Chordata</taxon>
        <taxon>Craniata</taxon>
        <taxon>Vertebrata</taxon>
        <taxon>Chondrichthyes</taxon>
        <taxon>Elasmobranchii</taxon>
        <taxon>Galeomorphii</taxon>
        <taxon>Galeoidea</taxon>
        <taxon>Carcharhiniformes</taxon>
        <taxon>Scyliorhinidae</taxon>
        <taxon>Scyliorhinus</taxon>
    </lineage>
</organism>
<dbReference type="STRING" id="75743.A0A401QJF7"/>
<dbReference type="EMBL" id="BFAA01167324">
    <property type="protein sequence ID" value="GCB85511.1"/>
    <property type="molecule type" value="Genomic_DNA"/>
</dbReference>